<dbReference type="PANTHER" id="PTHR43000">
    <property type="entry name" value="DTDP-D-GLUCOSE 4,6-DEHYDRATASE-RELATED"/>
    <property type="match status" value="1"/>
</dbReference>
<keyword evidence="3" id="KW-1185">Reference proteome</keyword>
<feature type="non-terminal residue" evidence="2">
    <location>
        <position position="1"/>
    </location>
</feature>
<reference evidence="2" key="1">
    <citation type="submission" date="2022-06" db="EMBL/GenBank/DDBJ databases">
        <title>CFH 74404 Thermomicrobiaceae sp.</title>
        <authorList>
            <person name="Ming H."/>
            <person name="Li W.-J."/>
            <person name="Zhao Z."/>
        </authorList>
    </citation>
    <scope>NUCLEOTIDE SEQUENCE</scope>
    <source>
        <strain evidence="2">CFH 74404</strain>
    </source>
</reference>
<sequence>PTRRPPARAGEPNPLPPAMTILVTGGAGFIGANFVLDWLQHHDEPVVNLDKLTYAGNLDNLASLQGDARHVFVRGDIGDRALV</sequence>
<evidence type="ECO:0000313" key="3">
    <source>
        <dbReference type="Proteomes" id="UP001165306"/>
    </source>
</evidence>
<accession>A0AA41WII0</accession>
<proteinExistence type="predicted"/>
<feature type="non-terminal residue" evidence="2">
    <location>
        <position position="83"/>
    </location>
</feature>
<keyword evidence="2" id="KW-0456">Lyase</keyword>
<dbReference type="EMBL" id="JAMSLR010000067">
    <property type="protein sequence ID" value="MCM8750733.1"/>
    <property type="molecule type" value="Genomic_DNA"/>
</dbReference>
<name>A0AA41WII0_9BACT</name>
<dbReference type="EC" id="4.2.1.47" evidence="2"/>
<evidence type="ECO:0000259" key="1">
    <source>
        <dbReference type="Pfam" id="PF16363"/>
    </source>
</evidence>
<gene>
    <name evidence="2" type="ORF">NET02_16470</name>
</gene>
<organism evidence="2 3">
    <name type="scientific">Thermalbibacter longus</name>
    <dbReference type="NCBI Taxonomy" id="2951981"/>
    <lineage>
        <taxon>Bacteria</taxon>
        <taxon>Pseudomonadati</taxon>
        <taxon>Thermomicrobiota</taxon>
        <taxon>Thermomicrobia</taxon>
        <taxon>Thermomicrobiales</taxon>
        <taxon>Thermomicrobiaceae</taxon>
        <taxon>Thermalbibacter</taxon>
    </lineage>
</organism>
<feature type="domain" description="NAD(P)-binding" evidence="1">
    <location>
        <begin position="22"/>
        <end position="82"/>
    </location>
</feature>
<dbReference type="InterPro" id="IPR036291">
    <property type="entry name" value="NAD(P)-bd_dom_sf"/>
</dbReference>
<evidence type="ECO:0000313" key="2">
    <source>
        <dbReference type="EMBL" id="MCM8750733.1"/>
    </source>
</evidence>
<dbReference type="AlphaFoldDB" id="A0AA41WII0"/>
<dbReference type="InterPro" id="IPR016040">
    <property type="entry name" value="NAD(P)-bd_dom"/>
</dbReference>
<dbReference type="GO" id="GO:0008446">
    <property type="term" value="F:GDP-mannose 4,6-dehydratase activity"/>
    <property type="evidence" value="ECO:0007669"/>
    <property type="project" value="UniProtKB-EC"/>
</dbReference>
<dbReference type="Pfam" id="PF16363">
    <property type="entry name" value="GDP_Man_Dehyd"/>
    <property type="match status" value="1"/>
</dbReference>
<comment type="caution">
    <text evidence="2">The sequence shown here is derived from an EMBL/GenBank/DDBJ whole genome shotgun (WGS) entry which is preliminary data.</text>
</comment>
<dbReference type="Gene3D" id="3.40.50.720">
    <property type="entry name" value="NAD(P)-binding Rossmann-like Domain"/>
    <property type="match status" value="1"/>
</dbReference>
<dbReference type="SUPFAM" id="SSF51735">
    <property type="entry name" value="NAD(P)-binding Rossmann-fold domains"/>
    <property type="match status" value="1"/>
</dbReference>
<protein>
    <submittedName>
        <fullName evidence="2">GDP-mannose 4,6-dehydratase</fullName>
        <ecNumber evidence="2">4.2.1.47</ecNumber>
    </submittedName>
</protein>
<dbReference type="Proteomes" id="UP001165306">
    <property type="component" value="Unassembled WGS sequence"/>
</dbReference>